<accession>A0A5C7B459</accession>
<dbReference type="SUPFAM" id="SSF52096">
    <property type="entry name" value="ClpP/crotonase"/>
    <property type="match status" value="1"/>
</dbReference>
<gene>
    <name evidence="2" type="ORF">ES692_17435</name>
</gene>
<keyword evidence="3" id="KW-1185">Reference proteome</keyword>
<dbReference type="Gene3D" id="3.90.226.10">
    <property type="entry name" value="2-enoyl-CoA Hydratase, Chain A, domain 1"/>
    <property type="match status" value="1"/>
</dbReference>
<dbReference type="SMART" id="SM00245">
    <property type="entry name" value="TSPc"/>
    <property type="match status" value="1"/>
</dbReference>
<dbReference type="PANTHER" id="PTHR32060">
    <property type="entry name" value="TAIL-SPECIFIC PROTEASE"/>
    <property type="match status" value="1"/>
</dbReference>
<dbReference type="EMBL" id="VOSB01000045">
    <property type="protein sequence ID" value="TXE15265.1"/>
    <property type="molecule type" value="Genomic_DNA"/>
</dbReference>
<sequence length="475" mass="55300">MIRTNIPFLAQTIFITLFSILFFQVGYSQDKISKIYLEKDLAILKSNLEKNHGGLYTYSSKKIIDDWFIQTQKNLKDSMGTFEFYRLLTPLNSVIKNGHTDIPYPKLKKDFKLLPIQLYKYKDSFYVGDFFAKGYEDLLGLQILKIDEQPIGEIYNSLLKNYTRDGDNLTFPNENLSSLFGLDYALIYGSKSNHTITISKDNKNVQIELKSTLLNDEVVNAYEKSKKQKPLSFEINNKVGILTFSTFSERKLEKENYLSFLEESFKKIKHNTIEHLIIDVRDNSGGDALPTQELLSYLLDKEFVMYKDVYTITKKIKDKKYYSNQGVFWLNTFSWLKLKKTMDNHYSLRKIEGMDVFSPKKDNFKGKLYILINGKSFSATGEFTSFLKNNRNVIFIGEEVGGNKVQNTSGISYIITLPYSKQKVKIPLVVWEMNVDYKNDSHGIKPDYWIRNTIGQELNDYDSVLNFTLEFIKNR</sequence>
<comment type="caution">
    <text evidence="2">The sequence shown here is derived from an EMBL/GenBank/DDBJ whole genome shotgun (WGS) entry which is preliminary data.</text>
</comment>
<name>A0A5C7B459_9FLAO</name>
<dbReference type="InterPro" id="IPR005151">
    <property type="entry name" value="Tail-specific_protease"/>
</dbReference>
<protein>
    <recommendedName>
        <fullName evidence="1">Tail specific protease domain-containing protein</fullName>
    </recommendedName>
</protein>
<dbReference type="GO" id="GO:0008236">
    <property type="term" value="F:serine-type peptidase activity"/>
    <property type="evidence" value="ECO:0007669"/>
    <property type="project" value="InterPro"/>
</dbReference>
<dbReference type="STRING" id="1123037.GCA_000425305_03580"/>
<dbReference type="InterPro" id="IPR029045">
    <property type="entry name" value="ClpP/crotonase-like_dom_sf"/>
</dbReference>
<dbReference type="GO" id="GO:0006508">
    <property type="term" value="P:proteolysis"/>
    <property type="evidence" value="ECO:0007669"/>
    <property type="project" value="InterPro"/>
</dbReference>
<dbReference type="GO" id="GO:0004175">
    <property type="term" value="F:endopeptidase activity"/>
    <property type="evidence" value="ECO:0007669"/>
    <property type="project" value="TreeGrafter"/>
</dbReference>
<dbReference type="Proteomes" id="UP000321938">
    <property type="component" value="Unassembled WGS sequence"/>
</dbReference>
<dbReference type="PANTHER" id="PTHR32060:SF30">
    <property type="entry name" value="CARBOXY-TERMINAL PROCESSING PROTEASE CTPA"/>
    <property type="match status" value="1"/>
</dbReference>
<dbReference type="AlphaFoldDB" id="A0A5C7B459"/>
<evidence type="ECO:0000313" key="3">
    <source>
        <dbReference type="Proteomes" id="UP000321938"/>
    </source>
</evidence>
<evidence type="ECO:0000313" key="2">
    <source>
        <dbReference type="EMBL" id="TXE15265.1"/>
    </source>
</evidence>
<reference evidence="2 3" key="1">
    <citation type="submission" date="2019-08" db="EMBL/GenBank/DDBJ databases">
        <title>Genome of Psychroserpens burtonensis ACAM 167.</title>
        <authorList>
            <person name="Bowman J.P."/>
        </authorList>
    </citation>
    <scope>NUCLEOTIDE SEQUENCE [LARGE SCALE GENOMIC DNA]</scope>
    <source>
        <strain evidence="2 3">ACAM 167</strain>
    </source>
</reference>
<dbReference type="Pfam" id="PF03572">
    <property type="entry name" value="Peptidase_S41"/>
    <property type="match status" value="1"/>
</dbReference>
<dbReference type="GO" id="GO:0030288">
    <property type="term" value="C:outer membrane-bounded periplasmic space"/>
    <property type="evidence" value="ECO:0007669"/>
    <property type="project" value="TreeGrafter"/>
</dbReference>
<organism evidence="2 3">
    <name type="scientific">Psychroserpens burtonensis</name>
    <dbReference type="NCBI Taxonomy" id="49278"/>
    <lineage>
        <taxon>Bacteria</taxon>
        <taxon>Pseudomonadati</taxon>
        <taxon>Bacteroidota</taxon>
        <taxon>Flavobacteriia</taxon>
        <taxon>Flavobacteriales</taxon>
        <taxon>Flavobacteriaceae</taxon>
        <taxon>Psychroserpens</taxon>
    </lineage>
</organism>
<evidence type="ECO:0000259" key="1">
    <source>
        <dbReference type="SMART" id="SM00245"/>
    </source>
</evidence>
<feature type="domain" description="Tail specific protease" evidence="1">
    <location>
        <begin position="191"/>
        <end position="451"/>
    </location>
</feature>
<dbReference type="GO" id="GO:0007165">
    <property type="term" value="P:signal transduction"/>
    <property type="evidence" value="ECO:0007669"/>
    <property type="project" value="TreeGrafter"/>
</dbReference>
<dbReference type="OrthoDB" id="5480566at2"/>
<proteinExistence type="predicted"/>